<evidence type="ECO:0000313" key="17">
    <source>
        <dbReference type="Proteomes" id="UP000019205"/>
    </source>
</evidence>
<evidence type="ECO:0000259" key="15">
    <source>
        <dbReference type="Pfam" id="PF07715"/>
    </source>
</evidence>
<comment type="caution">
    <text evidence="16">The sequence shown here is derived from an EMBL/GenBank/DDBJ whole genome shotgun (WGS) entry which is preliminary data.</text>
</comment>
<reference evidence="16 17" key="2">
    <citation type="journal article" date="2009" name="PLoS ONE">
        <title>The photosynthetic apparatus and its regulation in the aerobic gammaproteobacterium Congregibacter litoralis gen. nov., sp. nov.</title>
        <authorList>
            <person name="Spring S."/>
            <person name="Lunsdorf H."/>
            <person name="Fuchs B.M."/>
            <person name="Tindall B.J."/>
        </authorList>
    </citation>
    <scope>NUCLEOTIDE SEQUENCE [LARGE SCALE GENOMIC DNA]</scope>
    <source>
        <strain evidence="16">KT71</strain>
    </source>
</reference>
<dbReference type="InterPro" id="IPR039426">
    <property type="entry name" value="TonB-dep_rcpt-like"/>
</dbReference>
<dbReference type="SUPFAM" id="SSF56935">
    <property type="entry name" value="Porins"/>
    <property type="match status" value="1"/>
</dbReference>
<keyword evidence="2 11" id="KW-0813">Transport</keyword>
<dbReference type="PANTHER" id="PTHR32552:SF81">
    <property type="entry name" value="TONB-DEPENDENT OUTER MEMBRANE RECEPTOR"/>
    <property type="match status" value="1"/>
</dbReference>
<keyword evidence="4" id="KW-0410">Iron transport</keyword>
<gene>
    <name evidence="16" type="ORF">KT71_08400</name>
</gene>
<keyword evidence="13" id="KW-0732">Signal</keyword>
<evidence type="ECO:0000256" key="9">
    <source>
        <dbReference type="ARBA" id="ARBA00023136"/>
    </source>
</evidence>
<evidence type="ECO:0000256" key="11">
    <source>
        <dbReference type="PROSITE-ProRule" id="PRU01360"/>
    </source>
</evidence>
<dbReference type="AlphaFoldDB" id="A4AD09"/>
<feature type="chain" id="PRO_5002664596" evidence="13">
    <location>
        <begin position="26"/>
        <end position="839"/>
    </location>
</feature>
<comment type="subcellular location">
    <subcellularLocation>
        <location evidence="1 11">Cell outer membrane</location>
        <topology evidence="1 11">Multi-pass membrane protein</topology>
    </subcellularLocation>
</comment>
<evidence type="ECO:0000256" key="7">
    <source>
        <dbReference type="ARBA" id="ARBA00023065"/>
    </source>
</evidence>
<dbReference type="HOGENOM" id="CLU_008287_15_0_6"/>
<dbReference type="OrthoDB" id="7051185at2"/>
<dbReference type="EMBL" id="AAOA02000003">
    <property type="protein sequence ID" value="EAQ96062.1"/>
    <property type="molecule type" value="Genomic_DNA"/>
</dbReference>
<name>A4AD09_9GAMM</name>
<keyword evidence="8 12" id="KW-0798">TonB box</keyword>
<evidence type="ECO:0000256" key="12">
    <source>
        <dbReference type="RuleBase" id="RU003357"/>
    </source>
</evidence>
<dbReference type="PROSITE" id="PS52016">
    <property type="entry name" value="TONB_DEPENDENT_REC_3"/>
    <property type="match status" value="1"/>
</dbReference>
<evidence type="ECO:0000256" key="13">
    <source>
        <dbReference type="SAM" id="SignalP"/>
    </source>
</evidence>
<dbReference type="InterPro" id="IPR012910">
    <property type="entry name" value="Plug_dom"/>
</dbReference>
<dbReference type="GO" id="GO:0009279">
    <property type="term" value="C:cell outer membrane"/>
    <property type="evidence" value="ECO:0007669"/>
    <property type="project" value="UniProtKB-SubCell"/>
</dbReference>
<comment type="similarity">
    <text evidence="11 12">Belongs to the TonB-dependent receptor family.</text>
</comment>
<organism evidence="16 17">
    <name type="scientific">Congregibacter litoralis KT71</name>
    <dbReference type="NCBI Taxonomy" id="314285"/>
    <lineage>
        <taxon>Bacteria</taxon>
        <taxon>Pseudomonadati</taxon>
        <taxon>Pseudomonadota</taxon>
        <taxon>Gammaproteobacteria</taxon>
        <taxon>Cellvibrionales</taxon>
        <taxon>Halieaceae</taxon>
        <taxon>Congregibacter</taxon>
    </lineage>
</organism>
<dbReference type="GO" id="GO:0006826">
    <property type="term" value="P:iron ion transport"/>
    <property type="evidence" value="ECO:0007669"/>
    <property type="project" value="UniProtKB-KW"/>
</dbReference>
<evidence type="ECO:0000256" key="4">
    <source>
        <dbReference type="ARBA" id="ARBA00022496"/>
    </source>
</evidence>
<keyword evidence="10 11" id="KW-0998">Cell outer membrane</keyword>
<dbReference type="Proteomes" id="UP000019205">
    <property type="component" value="Chromosome"/>
</dbReference>
<evidence type="ECO:0000259" key="14">
    <source>
        <dbReference type="Pfam" id="PF00593"/>
    </source>
</evidence>
<dbReference type="Pfam" id="PF07715">
    <property type="entry name" value="Plug"/>
    <property type="match status" value="1"/>
</dbReference>
<keyword evidence="17" id="KW-1185">Reference proteome</keyword>
<evidence type="ECO:0000256" key="10">
    <source>
        <dbReference type="ARBA" id="ARBA00023237"/>
    </source>
</evidence>
<evidence type="ECO:0000313" key="16">
    <source>
        <dbReference type="EMBL" id="EAQ96062.1"/>
    </source>
</evidence>
<dbReference type="InterPro" id="IPR000531">
    <property type="entry name" value="Beta-barrel_TonB"/>
</dbReference>
<keyword evidence="7" id="KW-0406">Ion transport</keyword>
<dbReference type="InterPro" id="IPR036942">
    <property type="entry name" value="Beta-barrel_TonB_sf"/>
</dbReference>
<evidence type="ECO:0000256" key="2">
    <source>
        <dbReference type="ARBA" id="ARBA00022448"/>
    </source>
</evidence>
<dbReference type="RefSeq" id="WP_008294108.1">
    <property type="nucleotide sequence ID" value="NZ_CM002299.1"/>
</dbReference>
<feature type="signal peptide" evidence="13">
    <location>
        <begin position="1"/>
        <end position="25"/>
    </location>
</feature>
<dbReference type="Gene3D" id="2.40.170.20">
    <property type="entry name" value="TonB-dependent receptor, beta-barrel domain"/>
    <property type="match status" value="1"/>
</dbReference>
<evidence type="ECO:0000256" key="6">
    <source>
        <dbReference type="ARBA" id="ARBA00023004"/>
    </source>
</evidence>
<protein>
    <submittedName>
        <fullName evidence="16">Outer membrane receptor protein, mostly Fe transport</fullName>
    </submittedName>
</protein>
<keyword evidence="6" id="KW-0408">Iron</keyword>
<feature type="domain" description="TonB-dependent receptor-like beta-barrel" evidence="14">
    <location>
        <begin position="314"/>
        <end position="802"/>
    </location>
</feature>
<keyword evidence="5 11" id="KW-0812">Transmembrane</keyword>
<dbReference type="STRING" id="314285.KT71_08400"/>
<keyword evidence="9 11" id="KW-0472">Membrane</keyword>
<dbReference type="PANTHER" id="PTHR32552">
    <property type="entry name" value="FERRICHROME IRON RECEPTOR-RELATED"/>
    <property type="match status" value="1"/>
</dbReference>
<feature type="domain" description="TonB-dependent receptor plug" evidence="15">
    <location>
        <begin position="42"/>
        <end position="147"/>
    </location>
</feature>
<evidence type="ECO:0000256" key="5">
    <source>
        <dbReference type="ARBA" id="ARBA00022692"/>
    </source>
</evidence>
<dbReference type="Pfam" id="PF00593">
    <property type="entry name" value="TonB_dep_Rec_b-barrel"/>
    <property type="match status" value="1"/>
</dbReference>
<sequence>MSATFRTLPLIAAVSLATQSLTVGAQQLEEVIVTAQKRAESLQDVPISVSAVQGEKIQDAGIPNMAALADYVPNLHIADAPVNTNIYMRGVGSGNNQGFEQSVGMYIDGVYMGRGRQYRAGFLDVERVEVLRGPQGTLFGRNTVAGAINITTASARAGDEFEGQIMASAESFDGRIVEGFVGGGLTDTLGARLAVKYRETDGFADNTFLGTPEGGVEELSYRLSLNWQPTDNLNVNFKYTQSDYERTGSTTTGKVFLTRDERNEFVPNRSAFADTAYSIMDVFYPGYKEQTGREFEVFKDNGFGRSQEDGIGIGINPDSSDNDLTNMVLNVDWQVGELTLTSVTGWSEYQYIDGADVDWLPLQFISRDDDQSFEQVSQEFRIASPGGEFFDYVAGFYYDQSDLEFDRQVAIDTNFDGLFPEFLSIVTPGNPPPEVLPQNLLFALTQGAYDMNQVARNHNYQLDSDSLAVFAQGTFNFTDTLRLTVGVRYTEENKDVISTQFLSDQNSGLLNPGDSYFLHLIQANSFNAYAYDFREERSTDALTPSFNLQWDVGDDSMLYASFSQGFKSGGFTAADDQNPGDLAPTAFPCAPNPDFTVDLDACYDLSNPNGDFEFGDEEVDAFELGGKHTLLDGGMTLNWALFYTEYTDLQTAIFEGLGFVVKNAAGSEIYGLEVDALWQATDNLRLGANFAYLDASYSDFDDGPCTAIQLDANPNCSIEQGNPLSGEPTLYASDYSASFFFDYIRPVGQMEFFAGGEVNYRDSFQSAGDNDPIDQIDAFTKTNLRLGLRSGDWEIMAYGRNIFDEEVFMQSYDTPVLAGSHSRYMDESAVFGARLKYTF</sequence>
<accession>A4AD09</accession>
<evidence type="ECO:0000256" key="8">
    <source>
        <dbReference type="ARBA" id="ARBA00023077"/>
    </source>
</evidence>
<keyword evidence="3 11" id="KW-1134">Transmembrane beta strand</keyword>
<dbReference type="eggNOG" id="COG1629">
    <property type="taxonomic scope" value="Bacteria"/>
</dbReference>
<evidence type="ECO:0000256" key="1">
    <source>
        <dbReference type="ARBA" id="ARBA00004571"/>
    </source>
</evidence>
<proteinExistence type="inferred from homology"/>
<reference evidence="16 17" key="1">
    <citation type="journal article" date="2007" name="Proc. Natl. Acad. Sci. U.S.A.">
        <title>Characterization of a marine gammaproteobacterium capable of aerobic anoxygenic photosynthesis.</title>
        <authorList>
            <person name="Fuchs B.M."/>
            <person name="Spring S."/>
            <person name="Teeling H."/>
            <person name="Quast C."/>
            <person name="Wulf J."/>
            <person name="Schattenhofer M."/>
            <person name="Yan S."/>
            <person name="Ferriera S."/>
            <person name="Johnson J."/>
            <person name="Glockner F.O."/>
            <person name="Amann R."/>
        </authorList>
    </citation>
    <scope>NUCLEOTIDE SEQUENCE [LARGE SCALE GENOMIC DNA]</scope>
    <source>
        <strain evidence="16">KT71</strain>
    </source>
</reference>
<keyword evidence="16" id="KW-0675">Receptor</keyword>
<evidence type="ECO:0000256" key="3">
    <source>
        <dbReference type="ARBA" id="ARBA00022452"/>
    </source>
</evidence>